<dbReference type="AlphaFoldDB" id="A0A9X1NP50"/>
<comment type="caution">
    <text evidence="1">The sequence shown here is derived from an EMBL/GenBank/DDBJ whole genome shotgun (WGS) entry which is preliminary data.</text>
</comment>
<proteinExistence type="predicted"/>
<reference evidence="1" key="1">
    <citation type="submission" date="2021-11" db="EMBL/GenBank/DDBJ databases">
        <title>Streptomyces corallinus and Kineosporia corallina sp. nov., two new coral-derived marine actinobacteria.</title>
        <authorList>
            <person name="Buangrab K."/>
            <person name="Sutthacheep M."/>
            <person name="Yeemin T."/>
            <person name="Harunari E."/>
            <person name="Igarashi Y."/>
            <person name="Sripreechasak P."/>
            <person name="Kanchanasin P."/>
            <person name="Tanasupawat S."/>
            <person name="Phongsopitanun W."/>
        </authorList>
    </citation>
    <scope>NUCLEOTIDE SEQUENCE</scope>
    <source>
        <strain evidence="1">JCM 31032</strain>
    </source>
</reference>
<dbReference type="EMBL" id="JAJOMB010000040">
    <property type="protein sequence ID" value="MCD5317059.1"/>
    <property type="molecule type" value="Genomic_DNA"/>
</dbReference>
<dbReference type="InterPro" id="IPR047808">
    <property type="entry name" value="CueP-like"/>
</dbReference>
<protein>
    <submittedName>
        <fullName evidence="1">CueP family metal-binding protein</fullName>
    </submittedName>
</protein>
<evidence type="ECO:0000313" key="2">
    <source>
        <dbReference type="Proteomes" id="UP001138997"/>
    </source>
</evidence>
<evidence type="ECO:0000313" key="1">
    <source>
        <dbReference type="EMBL" id="MCD5317059.1"/>
    </source>
</evidence>
<name>A0A9X1NP50_9ACTN</name>
<accession>A0A9X1NP50</accession>
<organism evidence="1 2">
    <name type="scientific">Kineosporia babensis</name>
    <dbReference type="NCBI Taxonomy" id="499548"/>
    <lineage>
        <taxon>Bacteria</taxon>
        <taxon>Bacillati</taxon>
        <taxon>Actinomycetota</taxon>
        <taxon>Actinomycetes</taxon>
        <taxon>Kineosporiales</taxon>
        <taxon>Kineosporiaceae</taxon>
        <taxon>Kineosporia</taxon>
    </lineage>
</organism>
<dbReference type="Pfam" id="PF21172">
    <property type="entry name" value="CueP"/>
    <property type="match status" value="1"/>
</dbReference>
<sequence>MVLGVLLLAGCAQAGSPSAEGQLLAEHGLSGLDARAVIERLESQTLNERPGDLRASVGTDVLKLSDQDGNETSLPMPETEFYLSLAPYAEETHECFNHSLTTCKGELRNEDITVRVVADGESRPLVDQNARTGDNGFAGIWLPRDLAGTIEVEHDGLSASGKVSTGSQDPTCVTTLKLA</sequence>
<keyword evidence="2" id="KW-1185">Reference proteome</keyword>
<gene>
    <name evidence="1" type="ORF">LR394_39810</name>
</gene>
<dbReference type="RefSeq" id="WP_231449911.1">
    <property type="nucleotide sequence ID" value="NZ_JAJOMB010000040.1"/>
</dbReference>
<dbReference type="Proteomes" id="UP001138997">
    <property type="component" value="Unassembled WGS sequence"/>
</dbReference>
<dbReference type="NCBIfam" id="NF038094">
    <property type="entry name" value="CueP_fam"/>
    <property type="match status" value="1"/>
</dbReference>
<dbReference type="Gene3D" id="2.60.40.3700">
    <property type="match status" value="1"/>
</dbReference>